<evidence type="ECO:0000313" key="1">
    <source>
        <dbReference type="EMBL" id="SVC09992.1"/>
    </source>
</evidence>
<gene>
    <name evidence="1" type="ORF">METZ01_LOCUS262846</name>
</gene>
<sequence length="70" mass="8406">MYPEDSKEKWFSGKGLWCDVDDKDWNNWSWQLRNRITTMAQLEKYLELTDEEREGCRLANSKLSMAITPF</sequence>
<name>A0A382JF56_9ZZZZ</name>
<feature type="non-terminal residue" evidence="1">
    <location>
        <position position="70"/>
    </location>
</feature>
<evidence type="ECO:0008006" key="2">
    <source>
        <dbReference type="Google" id="ProtNLM"/>
    </source>
</evidence>
<proteinExistence type="predicted"/>
<dbReference type="AlphaFoldDB" id="A0A382JF56"/>
<reference evidence="1" key="1">
    <citation type="submission" date="2018-05" db="EMBL/GenBank/DDBJ databases">
        <authorList>
            <person name="Lanie J.A."/>
            <person name="Ng W.-L."/>
            <person name="Kazmierczak K.M."/>
            <person name="Andrzejewski T.M."/>
            <person name="Davidsen T.M."/>
            <person name="Wayne K.J."/>
            <person name="Tettelin H."/>
            <person name="Glass J.I."/>
            <person name="Rusch D."/>
            <person name="Podicherti R."/>
            <person name="Tsui H.-C.T."/>
            <person name="Winkler M.E."/>
        </authorList>
    </citation>
    <scope>NUCLEOTIDE SEQUENCE</scope>
</reference>
<accession>A0A382JF56</accession>
<organism evidence="1">
    <name type="scientific">marine metagenome</name>
    <dbReference type="NCBI Taxonomy" id="408172"/>
    <lineage>
        <taxon>unclassified sequences</taxon>
        <taxon>metagenomes</taxon>
        <taxon>ecological metagenomes</taxon>
    </lineage>
</organism>
<dbReference type="Gene3D" id="6.10.140.1170">
    <property type="match status" value="1"/>
</dbReference>
<protein>
    <recommendedName>
        <fullName evidence="2">Lysine 2,3-aminomutase</fullName>
    </recommendedName>
</protein>
<dbReference type="EMBL" id="UINC01073529">
    <property type="protein sequence ID" value="SVC09992.1"/>
    <property type="molecule type" value="Genomic_DNA"/>
</dbReference>